<keyword evidence="4" id="KW-1185">Reference proteome</keyword>
<accession>A0AAD6S9N9</accession>
<gene>
    <name evidence="3" type="ORF">C8F04DRAFT_1240258</name>
</gene>
<proteinExistence type="predicted"/>
<feature type="region of interest" description="Disordered" evidence="1">
    <location>
        <begin position="381"/>
        <end position="434"/>
    </location>
</feature>
<reference evidence="3" key="1">
    <citation type="submission" date="2023-03" db="EMBL/GenBank/DDBJ databases">
        <title>Massive genome expansion in bonnet fungi (Mycena s.s.) driven by repeated elements and novel gene families across ecological guilds.</title>
        <authorList>
            <consortium name="Lawrence Berkeley National Laboratory"/>
            <person name="Harder C.B."/>
            <person name="Miyauchi S."/>
            <person name="Viragh M."/>
            <person name="Kuo A."/>
            <person name="Thoen E."/>
            <person name="Andreopoulos B."/>
            <person name="Lu D."/>
            <person name="Skrede I."/>
            <person name="Drula E."/>
            <person name="Henrissat B."/>
            <person name="Morin E."/>
            <person name="Kohler A."/>
            <person name="Barry K."/>
            <person name="LaButti K."/>
            <person name="Morin E."/>
            <person name="Salamov A."/>
            <person name="Lipzen A."/>
            <person name="Mereny Z."/>
            <person name="Hegedus B."/>
            <person name="Baldrian P."/>
            <person name="Stursova M."/>
            <person name="Weitz H."/>
            <person name="Taylor A."/>
            <person name="Grigoriev I.V."/>
            <person name="Nagy L.G."/>
            <person name="Martin F."/>
            <person name="Kauserud H."/>
        </authorList>
    </citation>
    <scope>NUCLEOTIDE SEQUENCE</scope>
    <source>
        <strain evidence="3">CBHHK200</strain>
    </source>
</reference>
<sequence>MHLSDIPVAPSLASDLVLSLDWFLSVCSSASGLMVHLSSGPLELRHPPPLSDAQLAASSSSTGSVVKNSFSSIPIRNYANGFWIGDVPEVLCSLTFLEEQCIAHAQATKCMYKLSISPSGQMAAHGNVCILPQDSSSFVAAMPAPLFRIRDRICVILVGSPDTEVTQDMLRKSPLLVRREWIRRALFWLIENNPLYADLNKISVLENLEEYPEYNCPLATADFLRTNSATTKDPLQRKLEALRKLKSQESRFVKLPSGGTLSSTSKNPRVFGWLFPTLFPNGVRMVDNNNIRLSPDIGFRELDTRAHVQHLLSIAEYSLASPQIFHNRWIAKLEKSSFAKPENEGKKAAADIMKYLNYVSDHIPGSVGDVANMKQECHSKIPWDPPVPTMPEHRAYSPGARPRKRARDDTTDTAFNDFGKGAAQAPKRRRTGGR</sequence>
<dbReference type="InterPro" id="IPR046700">
    <property type="entry name" value="DUF6570"/>
</dbReference>
<protein>
    <recommendedName>
        <fullName evidence="2">DUF6570 domain-containing protein</fullName>
    </recommendedName>
</protein>
<feature type="domain" description="DUF6570" evidence="2">
    <location>
        <begin position="73"/>
        <end position="199"/>
    </location>
</feature>
<organism evidence="3 4">
    <name type="scientific">Mycena alexandri</name>
    <dbReference type="NCBI Taxonomy" id="1745969"/>
    <lineage>
        <taxon>Eukaryota</taxon>
        <taxon>Fungi</taxon>
        <taxon>Dikarya</taxon>
        <taxon>Basidiomycota</taxon>
        <taxon>Agaricomycotina</taxon>
        <taxon>Agaricomycetes</taxon>
        <taxon>Agaricomycetidae</taxon>
        <taxon>Agaricales</taxon>
        <taxon>Marasmiineae</taxon>
        <taxon>Mycenaceae</taxon>
        <taxon>Mycena</taxon>
    </lineage>
</organism>
<dbReference type="Pfam" id="PF20209">
    <property type="entry name" value="DUF6570"/>
    <property type="match status" value="1"/>
</dbReference>
<dbReference type="AlphaFoldDB" id="A0AAD6S9N9"/>
<dbReference type="EMBL" id="JARJCM010000191">
    <property type="protein sequence ID" value="KAJ7023237.1"/>
    <property type="molecule type" value="Genomic_DNA"/>
</dbReference>
<evidence type="ECO:0000313" key="4">
    <source>
        <dbReference type="Proteomes" id="UP001218188"/>
    </source>
</evidence>
<evidence type="ECO:0000313" key="3">
    <source>
        <dbReference type="EMBL" id="KAJ7023237.1"/>
    </source>
</evidence>
<dbReference type="Proteomes" id="UP001218188">
    <property type="component" value="Unassembled WGS sequence"/>
</dbReference>
<evidence type="ECO:0000256" key="1">
    <source>
        <dbReference type="SAM" id="MobiDB-lite"/>
    </source>
</evidence>
<evidence type="ECO:0000259" key="2">
    <source>
        <dbReference type="Pfam" id="PF20209"/>
    </source>
</evidence>
<comment type="caution">
    <text evidence="3">The sequence shown here is derived from an EMBL/GenBank/DDBJ whole genome shotgun (WGS) entry which is preliminary data.</text>
</comment>
<name>A0AAD6S9N9_9AGAR</name>